<feature type="chain" id="PRO_5020973152" evidence="1">
    <location>
        <begin position="25"/>
        <end position="105"/>
    </location>
</feature>
<organism evidence="2 3">
    <name type="scientific">Caenorhabditis elegans</name>
    <dbReference type="NCBI Taxonomy" id="6239"/>
    <lineage>
        <taxon>Eukaryota</taxon>
        <taxon>Metazoa</taxon>
        <taxon>Ecdysozoa</taxon>
        <taxon>Nematoda</taxon>
        <taxon>Chromadorea</taxon>
        <taxon>Rhabditida</taxon>
        <taxon>Rhabditina</taxon>
        <taxon>Rhabditomorpha</taxon>
        <taxon>Rhabditoidea</taxon>
        <taxon>Rhabditidae</taxon>
        <taxon>Peloderinae</taxon>
        <taxon>Caenorhabditis</taxon>
    </lineage>
</organism>
<gene>
    <name evidence="2 4" type="primary">nlp-81</name>
    <name evidence="2" type="ORF">CELE_Y67D8B.4</name>
    <name evidence="4" type="ORF">Y67D8B.4</name>
</gene>
<dbReference type="Proteomes" id="UP000001940">
    <property type="component" value="Chromosome IV"/>
</dbReference>
<keyword evidence="1" id="KW-0732">Signal</keyword>
<sequence>MLKSSIFSLLIVLLMVCSFGNVSANDPAARRFLQRQRRMDNLEFQPSGENTEDFFLRSAKWVSKMNPSGGALVSGRGGFRPGFVSRDWRHAMAEPNFVKRSYNDY</sequence>
<reference evidence="2 3" key="1">
    <citation type="journal article" date="1998" name="Science">
        <title>Genome sequence of the nematode C. elegans: a platform for investigating biology.</title>
        <authorList>
            <consortium name="The C. elegans sequencing consortium"/>
            <person name="Sulson J.E."/>
            <person name="Waterston R."/>
        </authorList>
    </citation>
    <scope>NUCLEOTIDE SEQUENCE [LARGE SCALE GENOMIC DNA]</scope>
    <source>
        <strain evidence="2 3">Bristol N2</strain>
    </source>
</reference>
<protein>
    <submittedName>
        <fullName evidence="2">Neuropeptide-Like Protein</fullName>
    </submittedName>
</protein>
<dbReference type="CTD" id="190516"/>
<dbReference type="ExpressionAtlas" id="G4SP46">
    <property type="expression patterns" value="baseline and differential"/>
</dbReference>
<dbReference type="Bgee" id="WBGene00022063">
    <property type="expression patterns" value="Expressed in pharyngeal muscle cell (C elegans) and 4 other cell types or tissues"/>
</dbReference>
<proteinExistence type="predicted"/>
<dbReference type="HOGENOM" id="CLU_3052332_0_0_1"/>
<feature type="signal peptide" evidence="1">
    <location>
        <begin position="1"/>
        <end position="24"/>
    </location>
</feature>
<evidence type="ECO:0000313" key="4">
    <source>
        <dbReference type="WormBase" id="Y67D8B.4a"/>
    </source>
</evidence>
<evidence type="ECO:0000313" key="3">
    <source>
        <dbReference type="Proteomes" id="UP000001940"/>
    </source>
</evidence>
<accession>G4SP46</accession>
<dbReference type="OrthoDB" id="5835206at2759"/>
<dbReference type="EMBL" id="BX284604">
    <property type="protein sequence ID" value="CCD73142.2"/>
    <property type="molecule type" value="Genomic_DNA"/>
</dbReference>
<dbReference type="AlphaFoldDB" id="G4SP46"/>
<keyword evidence="3" id="KW-1185">Reference proteome</keyword>
<dbReference type="SMR" id="G4SP46"/>
<evidence type="ECO:0000313" key="2">
    <source>
        <dbReference type="EMBL" id="CCD73142.2"/>
    </source>
</evidence>
<dbReference type="GeneID" id="190516"/>
<name>G4SP46_CAEEL</name>
<dbReference type="RefSeq" id="NP_001360113.1">
    <property type="nucleotide sequence ID" value="NM_001372767.1"/>
</dbReference>
<evidence type="ECO:0000256" key="1">
    <source>
        <dbReference type="SAM" id="SignalP"/>
    </source>
</evidence>
<dbReference type="WormBase" id="Y67D8B.4a">
    <property type="protein sequence ID" value="CE53298"/>
    <property type="gene ID" value="WBGene00022063"/>
    <property type="gene designation" value="nlp-81"/>
</dbReference>
<dbReference type="InParanoid" id="G4SP46"/>
<dbReference type="FunCoup" id="G4SP46">
    <property type="interactions" value="306"/>
</dbReference>
<dbReference type="AGR" id="WB:WBGene00022063"/>